<name>A0AAD9D953_9STRA</name>
<dbReference type="Proteomes" id="UP001224775">
    <property type="component" value="Unassembled WGS sequence"/>
</dbReference>
<evidence type="ECO:0000313" key="3">
    <source>
        <dbReference type="Proteomes" id="UP001224775"/>
    </source>
</evidence>
<evidence type="ECO:0000256" key="1">
    <source>
        <dbReference type="SAM" id="Coils"/>
    </source>
</evidence>
<sequence>MVFKGDAWQSRTLELMSSTTYACEETRYPSWTVEGNLDTKEYSLSTITAYCDELMSYLTIYYGLEDAVIHLFLWRGGTEVFIPAPDIATKSIKWIGFRFPLTSVIAFLSIINLVEKPDLIPSFLFASAGWLLVLTAGWRRENPNQFMWCKNFQYFVFALVFGRGPGPQTIEPKQWAEVKANANNSDYWQARVVRAEEKAKQRAEEYRKEQEEYLRELEEIGDVTDDLVEYSAGFVIDPIRAYLFPIQQYLGVACNWDSAIHWTGPNISIDRILNCTEKTNGQLCKAVIKQERWVEHLQRRAEHTAETYNRSQNGNCPKLTSMGKTLPDQERHVPITPFVLRCDRGCCTATFMPMKLAYAVTIHRCQGLEAGFSAGDRWNRMIMDPSDIKWEIQNCCGTLYVATSRGKALGSRGGEWGDHPQDSAIHWTGPSISIDRILNCTKKMNGQLCEAVIKRERWVEHLQKRAEHTAETYNEEMANRILNTTYKTAMEQNLISDREALMTRIGNMIKFPNNTWSEKKPEWELPKTYFDT</sequence>
<keyword evidence="3" id="KW-1185">Reference proteome</keyword>
<keyword evidence="1" id="KW-0175">Coiled coil</keyword>
<proteinExistence type="predicted"/>
<dbReference type="EMBL" id="JATAAI010000025">
    <property type="protein sequence ID" value="KAK1737384.1"/>
    <property type="molecule type" value="Genomic_DNA"/>
</dbReference>
<feature type="coiled-coil region" evidence="1">
    <location>
        <begin position="192"/>
        <end position="223"/>
    </location>
</feature>
<accession>A0AAD9D953</accession>
<organism evidence="2 3">
    <name type="scientific">Skeletonema marinoi</name>
    <dbReference type="NCBI Taxonomy" id="267567"/>
    <lineage>
        <taxon>Eukaryota</taxon>
        <taxon>Sar</taxon>
        <taxon>Stramenopiles</taxon>
        <taxon>Ochrophyta</taxon>
        <taxon>Bacillariophyta</taxon>
        <taxon>Coscinodiscophyceae</taxon>
        <taxon>Thalassiosirophycidae</taxon>
        <taxon>Thalassiosirales</taxon>
        <taxon>Skeletonemataceae</taxon>
        <taxon>Skeletonema</taxon>
        <taxon>Skeletonema marinoi-dohrnii complex</taxon>
    </lineage>
</organism>
<protein>
    <submittedName>
        <fullName evidence="2">Uncharacterized protein</fullName>
    </submittedName>
</protein>
<comment type="caution">
    <text evidence="2">The sequence shown here is derived from an EMBL/GenBank/DDBJ whole genome shotgun (WGS) entry which is preliminary data.</text>
</comment>
<gene>
    <name evidence="2" type="ORF">QTG54_011670</name>
</gene>
<dbReference type="AlphaFoldDB" id="A0AAD9D953"/>
<evidence type="ECO:0000313" key="2">
    <source>
        <dbReference type="EMBL" id="KAK1737384.1"/>
    </source>
</evidence>
<reference evidence="2" key="1">
    <citation type="submission" date="2023-06" db="EMBL/GenBank/DDBJ databases">
        <title>Survivors Of The Sea: Transcriptome response of Skeletonema marinoi to long-term dormancy.</title>
        <authorList>
            <person name="Pinder M.I.M."/>
            <person name="Kourtchenko O."/>
            <person name="Robertson E.K."/>
            <person name="Larsson T."/>
            <person name="Maumus F."/>
            <person name="Osuna-Cruz C.M."/>
            <person name="Vancaester E."/>
            <person name="Stenow R."/>
            <person name="Vandepoele K."/>
            <person name="Ploug H."/>
            <person name="Bruchert V."/>
            <person name="Godhe A."/>
            <person name="Topel M."/>
        </authorList>
    </citation>
    <scope>NUCLEOTIDE SEQUENCE</scope>
    <source>
        <strain evidence="2">R05AC</strain>
    </source>
</reference>